<reference evidence="1 2" key="1">
    <citation type="submission" date="2024-09" db="EMBL/GenBank/DDBJ databases">
        <title>Rethinking Asexuality: The Enigmatic Case of Functional Sexual Genes in Lepraria (Stereocaulaceae).</title>
        <authorList>
            <person name="Doellman M."/>
            <person name="Sun Y."/>
            <person name="Barcenas-Pena A."/>
            <person name="Lumbsch H.T."/>
            <person name="Grewe F."/>
        </authorList>
    </citation>
    <scope>NUCLEOTIDE SEQUENCE [LARGE SCALE GENOMIC DNA]</scope>
    <source>
        <strain evidence="1 2">Mercado 3170</strain>
    </source>
</reference>
<name>A0ABR4AKT1_9LECA</name>
<keyword evidence="2" id="KW-1185">Reference proteome</keyword>
<sequence length="115" mass="12309">MSSFLIPVRGTPLKNATCVLHSASVAYIALWPDRPDESTALGNLYSYSRFGPIRGSYPTYGARGLSNNAFHTTPPVLAGARTVYDSAAALDAGFASVRELGGRALRLKPYWKGTS</sequence>
<protein>
    <submittedName>
        <fullName evidence="1">Uncharacterized protein</fullName>
    </submittedName>
</protein>
<comment type="caution">
    <text evidence="1">The sequence shown here is derived from an EMBL/GenBank/DDBJ whole genome shotgun (WGS) entry which is preliminary data.</text>
</comment>
<gene>
    <name evidence="1" type="ORF">N7G274_001553</name>
</gene>
<evidence type="ECO:0000313" key="2">
    <source>
        <dbReference type="Proteomes" id="UP001590950"/>
    </source>
</evidence>
<accession>A0ABR4AKT1</accession>
<dbReference type="EMBL" id="JBEFKJ010000004">
    <property type="protein sequence ID" value="KAL2046106.1"/>
    <property type="molecule type" value="Genomic_DNA"/>
</dbReference>
<dbReference type="Proteomes" id="UP001590950">
    <property type="component" value="Unassembled WGS sequence"/>
</dbReference>
<evidence type="ECO:0000313" key="1">
    <source>
        <dbReference type="EMBL" id="KAL2046106.1"/>
    </source>
</evidence>
<organism evidence="1 2">
    <name type="scientific">Stereocaulon virgatum</name>
    <dbReference type="NCBI Taxonomy" id="373712"/>
    <lineage>
        <taxon>Eukaryota</taxon>
        <taxon>Fungi</taxon>
        <taxon>Dikarya</taxon>
        <taxon>Ascomycota</taxon>
        <taxon>Pezizomycotina</taxon>
        <taxon>Lecanoromycetes</taxon>
        <taxon>OSLEUM clade</taxon>
        <taxon>Lecanoromycetidae</taxon>
        <taxon>Lecanorales</taxon>
        <taxon>Lecanorineae</taxon>
        <taxon>Stereocaulaceae</taxon>
        <taxon>Stereocaulon</taxon>
    </lineage>
</organism>
<proteinExistence type="predicted"/>